<organism evidence="3 4">
    <name type="scientific">Juglans regia</name>
    <name type="common">English walnut</name>
    <dbReference type="NCBI Taxonomy" id="51240"/>
    <lineage>
        <taxon>Eukaryota</taxon>
        <taxon>Viridiplantae</taxon>
        <taxon>Streptophyta</taxon>
        <taxon>Embryophyta</taxon>
        <taxon>Tracheophyta</taxon>
        <taxon>Spermatophyta</taxon>
        <taxon>Magnoliopsida</taxon>
        <taxon>eudicotyledons</taxon>
        <taxon>Gunneridae</taxon>
        <taxon>Pentapetalae</taxon>
        <taxon>rosids</taxon>
        <taxon>fabids</taxon>
        <taxon>Fagales</taxon>
        <taxon>Juglandaceae</taxon>
        <taxon>Juglans</taxon>
    </lineage>
</organism>
<dbReference type="Proteomes" id="UP000619265">
    <property type="component" value="Unassembled WGS sequence"/>
</dbReference>
<dbReference type="Gramene" id="Jr01_07790_p1">
    <property type="protein sequence ID" value="cds.Jr01_07790_p1"/>
    <property type="gene ID" value="Jr01_07790"/>
</dbReference>
<evidence type="ECO:0000259" key="2">
    <source>
        <dbReference type="SMART" id="SM00666"/>
    </source>
</evidence>
<gene>
    <name evidence="3" type="ORF">F2P56_000723</name>
</gene>
<comment type="caution">
    <text evidence="3">The sequence shown here is derived from an EMBL/GenBank/DDBJ whole genome shotgun (WGS) entry which is preliminary data.</text>
</comment>
<reference evidence="3" key="2">
    <citation type="submission" date="2020-03" db="EMBL/GenBank/DDBJ databases">
        <title>Walnut 2.0.</title>
        <authorList>
            <person name="Marrano A."/>
            <person name="Britton M."/>
            <person name="Zimin A.V."/>
            <person name="Zaini P.A."/>
            <person name="Workman R."/>
            <person name="Puiu D."/>
            <person name="Bianco L."/>
            <person name="Allen B.J."/>
            <person name="Troggio M."/>
            <person name="Leslie C.A."/>
            <person name="Timp W."/>
            <person name="Dendekar A."/>
            <person name="Salzberg S.L."/>
            <person name="Neale D.B."/>
        </authorList>
    </citation>
    <scope>NUCLEOTIDE SEQUENCE</scope>
    <source>
        <tissue evidence="3">Leaves</tissue>
    </source>
</reference>
<dbReference type="SMART" id="SM00666">
    <property type="entry name" value="PB1"/>
    <property type="match status" value="1"/>
</dbReference>
<dbReference type="PANTHER" id="PTHR31066">
    <property type="entry name" value="OS05G0427100 PROTEIN-RELATED"/>
    <property type="match status" value="1"/>
</dbReference>
<reference evidence="3" key="1">
    <citation type="submission" date="2015-10" db="EMBL/GenBank/DDBJ databases">
        <authorList>
            <person name="Martinez-Garcia P.J."/>
            <person name="Crepeau M.W."/>
            <person name="Puiu D."/>
            <person name="Gonzalez-Ibeas D."/>
            <person name="Whalen J."/>
            <person name="Stevens K."/>
            <person name="Paul R."/>
            <person name="Butterfield T."/>
            <person name="Britton M."/>
            <person name="Reagan R."/>
            <person name="Chakraborty S."/>
            <person name="Walawage S.L."/>
            <person name="Vasquez-Gross H.A."/>
            <person name="Cardeno C."/>
            <person name="Famula R."/>
            <person name="Pratt K."/>
            <person name="Kuruganti S."/>
            <person name="Aradhya M.K."/>
            <person name="Leslie C.A."/>
            <person name="Dandekar A.M."/>
            <person name="Salzberg S.L."/>
            <person name="Wegrzyn J.L."/>
            <person name="Langley C.H."/>
            <person name="Neale D.B."/>
        </authorList>
    </citation>
    <scope>NUCLEOTIDE SEQUENCE</scope>
    <source>
        <tissue evidence="3">Leaves</tissue>
    </source>
</reference>
<dbReference type="InterPro" id="IPR000270">
    <property type="entry name" value="PB1_dom"/>
</dbReference>
<accession>A0A833XXQ3</accession>
<feature type="non-terminal residue" evidence="3">
    <location>
        <position position="526"/>
    </location>
</feature>
<feature type="region of interest" description="Disordered" evidence="1">
    <location>
        <begin position="489"/>
        <end position="526"/>
    </location>
</feature>
<dbReference type="InterPro" id="IPR053198">
    <property type="entry name" value="Gynoecium_Dev_Regulator"/>
</dbReference>
<dbReference type="AlphaFoldDB" id="A0A833XXQ3"/>
<evidence type="ECO:0000313" key="3">
    <source>
        <dbReference type="EMBL" id="KAF5479942.1"/>
    </source>
</evidence>
<dbReference type="EMBL" id="LIHL02000001">
    <property type="protein sequence ID" value="KAF5479942.1"/>
    <property type="molecule type" value="Genomic_DNA"/>
</dbReference>
<proteinExistence type="predicted"/>
<name>A0A833XXQ3_JUGRE</name>
<evidence type="ECO:0000313" key="4">
    <source>
        <dbReference type="Proteomes" id="UP000619265"/>
    </source>
</evidence>
<feature type="domain" description="PB1" evidence="2">
    <location>
        <begin position="78"/>
        <end position="179"/>
    </location>
</feature>
<sequence length="526" mass="57056">IIFVKPQQSTPFVLSLSLSRLSRFVSSPFKVSNQTFNYLLLHRKPSISICTMDPPPITTTATKLRLMCSYGGHIVPRLSTNSLCYAGGDTKIISVNPLIITTLSALTTLLASTLSVPFPFTLKYLLPPHHDLSSLIPLASDPDLLFFLHHLIRRLSSSSPSSSSSSTMSSRIRLFLFPPPVIHHPKTEVWFSDALKSAKIMQKVVVMGREGDGDGQSESFSGGELSNGAASNAESMVLESSSSFGSASSSASSSNLSSLKAQAEDAHGGANLQDIKVTLLSSDSFASDNSVTSAISHPQAATCLDPVVQVSFLEKGVPCKPPEPEAKVPPDSLSRIHSVAGCPLSLQSNQLQQKVQFVQVGANYIHQNPTGVLPISPCYQIYPAQSQQQFHYQPNQLFPVYFVPVGQMTPGDLPMQFGLVNTTTASNQHPIHANVSLISPQVAYNDATVTPAKPDLASQVYRNGHDNVAMPLVQSHYDQQQLMGIPEMHHQHQPTPIPSREPPNFRNELDDDPARIQIYKSQPPPP</sequence>
<evidence type="ECO:0000256" key="1">
    <source>
        <dbReference type="SAM" id="MobiDB-lite"/>
    </source>
</evidence>
<protein>
    <recommendedName>
        <fullName evidence="2">PB1 domain-containing protein</fullName>
    </recommendedName>
</protein>
<dbReference type="PANTHER" id="PTHR31066:SF57">
    <property type="entry name" value="PROTEIN PAL OF QUIRKY"/>
    <property type="match status" value="1"/>
</dbReference>